<comment type="caution">
    <text evidence="1">The sequence shown here is derived from an EMBL/GenBank/DDBJ whole genome shotgun (WGS) entry which is preliminary data.</text>
</comment>
<accession>H0EFY1</accession>
<organism evidence="1 2">
    <name type="scientific">Glarea lozoyensis (strain ATCC 74030 / MF5533)</name>
    <dbReference type="NCBI Taxonomy" id="1104152"/>
    <lineage>
        <taxon>Eukaryota</taxon>
        <taxon>Fungi</taxon>
        <taxon>Dikarya</taxon>
        <taxon>Ascomycota</taxon>
        <taxon>Pezizomycotina</taxon>
        <taxon>Leotiomycetes</taxon>
        <taxon>Helotiales</taxon>
        <taxon>Helotiaceae</taxon>
        <taxon>Glarea</taxon>
    </lineage>
</organism>
<dbReference type="InParanoid" id="H0EFY1"/>
<dbReference type="EMBL" id="AGUE01000021">
    <property type="protein sequence ID" value="EHL02595.1"/>
    <property type="molecule type" value="Genomic_DNA"/>
</dbReference>
<evidence type="ECO:0000313" key="2">
    <source>
        <dbReference type="Proteomes" id="UP000005446"/>
    </source>
</evidence>
<proteinExistence type="predicted"/>
<evidence type="ECO:0000313" key="1">
    <source>
        <dbReference type="EMBL" id="EHL02595.1"/>
    </source>
</evidence>
<sequence length="81" mass="9222">MELKKKLLVMCMFSVGVFRSNSRDNLRLYACRSRFARIDIPEIVRYTEPPESAFASNTVQGYSIPIWVCPPIHSNTIVGEA</sequence>
<dbReference type="Proteomes" id="UP000005446">
    <property type="component" value="Unassembled WGS sequence"/>
</dbReference>
<gene>
    <name evidence="1" type="ORF">M7I_1389</name>
</gene>
<reference evidence="1 2" key="1">
    <citation type="journal article" date="2012" name="Eukaryot. Cell">
        <title>Genome sequence of the fungus Glarea lozoyensis: the first genome sequence of a species from the Helotiaceae family.</title>
        <authorList>
            <person name="Youssar L."/>
            <person name="Gruening B.A."/>
            <person name="Erxleben A."/>
            <person name="Guenther S."/>
            <person name="Huettel W."/>
        </authorList>
    </citation>
    <scope>NUCLEOTIDE SEQUENCE [LARGE SCALE GENOMIC DNA]</scope>
    <source>
        <strain evidence="2">ATCC 74030 / MF5533</strain>
    </source>
</reference>
<dbReference type="AlphaFoldDB" id="H0EFY1"/>
<protein>
    <submittedName>
        <fullName evidence="1">Uncharacterized protein</fullName>
    </submittedName>
</protein>
<name>H0EFY1_GLAL7</name>
<keyword evidence="2" id="KW-1185">Reference proteome</keyword>
<dbReference type="HOGENOM" id="CLU_2574104_0_0_1"/>